<dbReference type="RefSeq" id="WP_260117151.1">
    <property type="nucleotide sequence ID" value="NZ_CP093361.1"/>
</dbReference>
<dbReference type="AlphaFoldDB" id="A0A976X5V3"/>
<feature type="transmembrane region" description="Helical" evidence="1">
    <location>
        <begin position="110"/>
        <end position="128"/>
    </location>
</feature>
<keyword evidence="1" id="KW-1133">Transmembrane helix</keyword>
<dbReference type="Proteomes" id="UP000831181">
    <property type="component" value="Chromosome"/>
</dbReference>
<evidence type="ECO:0008006" key="4">
    <source>
        <dbReference type="Google" id="ProtNLM"/>
    </source>
</evidence>
<sequence length="518" mass="60228">MKLKPTGLHWPAIIGTLLFSFLVMLFISTSSPLYTVNSSPDANIMMTVGKGLLHNLLPYRDLFDNRGPLIYLLYSLAALVSYHSFIFIYVFESILLFFDLILGYLILRQFIIARLAYPLTLFMLPLMFNEYFFQHGDTPESIAIPFLLLMIYQLLKHQDLKFTKLTLYSQGLFVGIAFWIKYTFLFPWFGVGLVLMSAYFLEKRFADFFKLIGFGLLGYLTVTVPIIIFYHLHHSLATMLKVYFLFNVKYYQHSNFDLTQFVKLPQIDPVSMWVEGLVVVMVLTIILLPRVIWTIKAALLVSLSLETLSIITVKVTATYYYTLISVFSILILVLLGIVLQKILPKLAIENPFLICLLVVLSAYGMLTLNQNYRYSSMFPHNAVYSLDHHQTTPYQERFAKIINRSSDRSLLVYRTIDVSMYTTLGTLPQSKYFVKNNLDYQPMINSQKEQLKSLKNKFVVTISLPPTNDSAMTRKSLKRLQNKTLRRHYHLVDTATVLKYTSFVYQYPLKYYLYERND</sequence>
<evidence type="ECO:0000313" key="2">
    <source>
        <dbReference type="EMBL" id="UQS87345.1"/>
    </source>
</evidence>
<reference evidence="2" key="1">
    <citation type="journal article" date="2022" name="Int. J. Syst. Evol. Microbiol.">
        <title>Apilactobacillus apisilvae sp. nov., Nicolia spurrieriana gen. nov. sp. nov., Bombilactobacillus folatiphilus sp. nov. and Bombilactobacillus thymidiniphilus sp. nov., four new lactic acid bacterial isolates from stingless bees Tetragonula carbonaria and Austroplebeia australis.</title>
        <authorList>
            <person name="Oliphant S.A."/>
            <person name="Watson-Haigh N.S."/>
            <person name="Sumby K.M."/>
            <person name="Gardner J."/>
            <person name="Groom S."/>
            <person name="Jiranek V."/>
        </authorList>
    </citation>
    <scope>NUCLEOTIDE SEQUENCE</scope>
    <source>
        <strain evidence="2">SGEP1_A5</strain>
    </source>
</reference>
<keyword evidence="1" id="KW-0472">Membrane</keyword>
<keyword evidence="3" id="KW-1185">Reference proteome</keyword>
<proteinExistence type="predicted"/>
<organism evidence="2 3">
    <name type="scientific">Nicoliella spurrieriana</name>
    <dbReference type="NCBI Taxonomy" id="2925830"/>
    <lineage>
        <taxon>Bacteria</taxon>
        <taxon>Bacillati</taxon>
        <taxon>Bacillota</taxon>
        <taxon>Bacilli</taxon>
        <taxon>Lactobacillales</taxon>
        <taxon>Lactobacillaceae</taxon>
        <taxon>Nicoliella</taxon>
    </lineage>
</organism>
<feature type="transmembrane region" description="Helical" evidence="1">
    <location>
        <begin position="208"/>
        <end position="232"/>
    </location>
</feature>
<feature type="transmembrane region" description="Helical" evidence="1">
    <location>
        <begin position="270"/>
        <end position="288"/>
    </location>
</feature>
<evidence type="ECO:0000256" key="1">
    <source>
        <dbReference type="SAM" id="Phobius"/>
    </source>
</evidence>
<keyword evidence="1" id="KW-0812">Transmembrane</keyword>
<gene>
    <name evidence="2" type="ORF">MOO44_04115</name>
</gene>
<accession>A0A976X5V3</accession>
<feature type="transmembrane region" description="Helical" evidence="1">
    <location>
        <begin position="319"/>
        <end position="339"/>
    </location>
</feature>
<feature type="transmembrane region" description="Helical" evidence="1">
    <location>
        <begin position="351"/>
        <end position="368"/>
    </location>
</feature>
<feature type="transmembrane region" description="Helical" evidence="1">
    <location>
        <begin position="295"/>
        <end position="313"/>
    </location>
</feature>
<protein>
    <recommendedName>
        <fullName evidence="4">Glycosyltransferase RgtA/B/C/D-like domain-containing protein</fullName>
    </recommendedName>
</protein>
<dbReference type="EMBL" id="CP093361">
    <property type="protein sequence ID" value="UQS87345.1"/>
    <property type="molecule type" value="Genomic_DNA"/>
</dbReference>
<evidence type="ECO:0000313" key="3">
    <source>
        <dbReference type="Proteomes" id="UP000831181"/>
    </source>
</evidence>
<feature type="transmembrane region" description="Helical" evidence="1">
    <location>
        <begin position="69"/>
        <end position="98"/>
    </location>
</feature>
<name>A0A976X5V3_9LACO</name>
<dbReference type="KEGG" id="lbe:MOO44_04115"/>
<feature type="transmembrane region" description="Helical" evidence="1">
    <location>
        <begin position="7"/>
        <end position="27"/>
    </location>
</feature>